<dbReference type="AlphaFoldDB" id="A0A326U9G0"/>
<gene>
    <name evidence="2" type="ORF">EI42_01378</name>
</gene>
<dbReference type="Proteomes" id="UP000248806">
    <property type="component" value="Unassembled WGS sequence"/>
</dbReference>
<keyword evidence="1" id="KW-0812">Transmembrane</keyword>
<evidence type="ECO:0000313" key="3">
    <source>
        <dbReference type="Proteomes" id="UP000248806"/>
    </source>
</evidence>
<proteinExistence type="predicted"/>
<keyword evidence="3" id="KW-1185">Reference proteome</keyword>
<name>A0A326U9G0_THEHA</name>
<dbReference type="InterPro" id="IPR007436">
    <property type="entry name" value="DUF485"/>
</dbReference>
<organism evidence="2 3">
    <name type="scientific">Thermosporothrix hazakensis</name>
    <dbReference type="NCBI Taxonomy" id="644383"/>
    <lineage>
        <taxon>Bacteria</taxon>
        <taxon>Bacillati</taxon>
        <taxon>Chloroflexota</taxon>
        <taxon>Ktedonobacteria</taxon>
        <taxon>Ktedonobacterales</taxon>
        <taxon>Thermosporotrichaceae</taxon>
        <taxon>Thermosporothrix</taxon>
    </lineage>
</organism>
<keyword evidence="1" id="KW-1133">Transmembrane helix</keyword>
<feature type="transmembrane region" description="Helical" evidence="1">
    <location>
        <begin position="38"/>
        <end position="60"/>
    </location>
</feature>
<evidence type="ECO:0000313" key="2">
    <source>
        <dbReference type="EMBL" id="PZW32836.1"/>
    </source>
</evidence>
<dbReference type="Pfam" id="PF04341">
    <property type="entry name" value="DUF485"/>
    <property type="match status" value="1"/>
</dbReference>
<accession>A0A326U9G0</accession>
<dbReference type="RefSeq" id="WP_111320195.1">
    <property type="nucleotide sequence ID" value="NZ_BIFX01000001.1"/>
</dbReference>
<dbReference type="OrthoDB" id="2886991at2"/>
<reference evidence="2 3" key="1">
    <citation type="submission" date="2018-06" db="EMBL/GenBank/DDBJ databases">
        <title>Genomic Encyclopedia of Archaeal and Bacterial Type Strains, Phase II (KMG-II): from individual species to whole genera.</title>
        <authorList>
            <person name="Goeker M."/>
        </authorList>
    </citation>
    <scope>NUCLEOTIDE SEQUENCE [LARGE SCALE GENOMIC DNA]</scope>
    <source>
        <strain evidence="2 3">ATCC BAA-1881</strain>
    </source>
</reference>
<dbReference type="PANTHER" id="PTHR38441">
    <property type="entry name" value="INTEGRAL MEMBRANE PROTEIN-RELATED"/>
    <property type="match status" value="1"/>
</dbReference>
<protein>
    <submittedName>
        <fullName evidence="2">Uncharacterized membrane protein (DUF485 family)</fullName>
    </submittedName>
</protein>
<comment type="caution">
    <text evidence="2">The sequence shown here is derived from an EMBL/GenBank/DDBJ whole genome shotgun (WGS) entry which is preliminary data.</text>
</comment>
<dbReference type="EMBL" id="QKUF01000003">
    <property type="protein sequence ID" value="PZW32836.1"/>
    <property type="molecule type" value="Genomic_DNA"/>
</dbReference>
<sequence>MDDAVSRSERPVTAATQDWQAIEQDNDFRALVRTKRNFILPATVFFLVYYFAFLIIVGYVPEFANASVLGNINVAYLFALSQFIVTWLLMGLYVWRAGKFDAMAQRILEKVRGGQA</sequence>
<feature type="transmembrane region" description="Helical" evidence="1">
    <location>
        <begin position="72"/>
        <end position="95"/>
    </location>
</feature>
<evidence type="ECO:0000256" key="1">
    <source>
        <dbReference type="SAM" id="Phobius"/>
    </source>
</evidence>
<keyword evidence="1" id="KW-0472">Membrane</keyword>
<dbReference type="PANTHER" id="PTHR38441:SF1">
    <property type="entry name" value="MEMBRANE PROTEIN"/>
    <property type="match status" value="1"/>
</dbReference>